<dbReference type="InterPro" id="IPR050979">
    <property type="entry name" value="LD-transpeptidase"/>
</dbReference>
<keyword evidence="3" id="KW-0328">Glycosyltransferase</keyword>
<dbReference type="GO" id="GO:0016757">
    <property type="term" value="F:glycosyltransferase activity"/>
    <property type="evidence" value="ECO:0007669"/>
    <property type="project" value="UniProtKB-KW"/>
</dbReference>
<dbReference type="GO" id="GO:0008360">
    <property type="term" value="P:regulation of cell shape"/>
    <property type="evidence" value="ECO:0007669"/>
    <property type="project" value="UniProtKB-UniRule"/>
</dbReference>
<dbReference type="UniPathway" id="UPA00219"/>
<keyword evidence="12" id="KW-1185">Reference proteome</keyword>
<dbReference type="OrthoDB" id="9795305at2"/>
<dbReference type="RefSeq" id="WP_142833066.1">
    <property type="nucleotide sequence ID" value="NZ_VFSV01000002.1"/>
</dbReference>
<comment type="similarity">
    <text evidence="2">Belongs to the YkuD family.</text>
</comment>
<feature type="domain" description="L,D-TPase catalytic" evidence="10">
    <location>
        <begin position="46"/>
        <end position="185"/>
    </location>
</feature>
<comment type="caution">
    <text evidence="11">The sequence shown here is derived from an EMBL/GenBank/DDBJ whole genome shotgun (WGS) entry which is preliminary data.</text>
</comment>
<keyword evidence="6 9" id="KW-0133">Cell shape</keyword>
<dbReference type="GO" id="GO:0005576">
    <property type="term" value="C:extracellular region"/>
    <property type="evidence" value="ECO:0007669"/>
    <property type="project" value="TreeGrafter"/>
</dbReference>
<evidence type="ECO:0000256" key="5">
    <source>
        <dbReference type="ARBA" id="ARBA00022801"/>
    </source>
</evidence>
<evidence type="ECO:0000313" key="11">
    <source>
        <dbReference type="EMBL" id="TRD23275.1"/>
    </source>
</evidence>
<dbReference type="Proteomes" id="UP000318590">
    <property type="component" value="Unassembled WGS sequence"/>
</dbReference>
<dbReference type="PROSITE" id="PS52029">
    <property type="entry name" value="LD_TPASE"/>
    <property type="match status" value="1"/>
</dbReference>
<dbReference type="CDD" id="cd16913">
    <property type="entry name" value="YkuD_like"/>
    <property type="match status" value="1"/>
</dbReference>
<dbReference type="GO" id="GO:0071555">
    <property type="term" value="P:cell wall organization"/>
    <property type="evidence" value="ECO:0007669"/>
    <property type="project" value="UniProtKB-UniRule"/>
</dbReference>
<evidence type="ECO:0000259" key="10">
    <source>
        <dbReference type="PROSITE" id="PS52029"/>
    </source>
</evidence>
<dbReference type="InterPro" id="IPR038063">
    <property type="entry name" value="Transpep_catalytic_dom"/>
</dbReference>
<evidence type="ECO:0000256" key="2">
    <source>
        <dbReference type="ARBA" id="ARBA00005992"/>
    </source>
</evidence>
<evidence type="ECO:0000256" key="7">
    <source>
        <dbReference type="ARBA" id="ARBA00022984"/>
    </source>
</evidence>
<evidence type="ECO:0000256" key="4">
    <source>
        <dbReference type="ARBA" id="ARBA00022679"/>
    </source>
</evidence>
<evidence type="ECO:0000256" key="9">
    <source>
        <dbReference type="PROSITE-ProRule" id="PRU01373"/>
    </source>
</evidence>
<feature type="active site" description="Nucleophile" evidence="9">
    <location>
        <position position="161"/>
    </location>
</feature>
<evidence type="ECO:0000256" key="3">
    <source>
        <dbReference type="ARBA" id="ARBA00022676"/>
    </source>
</evidence>
<comment type="pathway">
    <text evidence="1 9">Cell wall biogenesis; peptidoglycan biosynthesis.</text>
</comment>
<dbReference type="InterPro" id="IPR005490">
    <property type="entry name" value="LD_TPept_cat_dom"/>
</dbReference>
<evidence type="ECO:0000256" key="6">
    <source>
        <dbReference type="ARBA" id="ARBA00022960"/>
    </source>
</evidence>
<feature type="active site" description="Proton donor/acceptor" evidence="9">
    <location>
        <position position="145"/>
    </location>
</feature>
<accession>A0A547QA59</accession>
<evidence type="ECO:0000256" key="8">
    <source>
        <dbReference type="ARBA" id="ARBA00023316"/>
    </source>
</evidence>
<keyword evidence="5" id="KW-0378">Hydrolase</keyword>
<sequence length="195" mass="21381">MNRRELLAGGAAAIASALLPVMGSAQTLPPRLQPAFVNLRHPLPAGEVHVFPDHFQLFWTLPNGQAWRYGIRVGRAGLYEPGTYYVGAKKEWPSWKPTPSMVEREPEKFAKYAEDGMPGGPNNPLGARAMYLFQPGRGDTFLRIHGTKDTNTIGRAVSNGCAGLTNEHVKLLYEQVPMKAKVVLYPKMVAGPSNV</sequence>
<evidence type="ECO:0000256" key="1">
    <source>
        <dbReference type="ARBA" id="ARBA00004752"/>
    </source>
</evidence>
<dbReference type="PANTHER" id="PTHR30582">
    <property type="entry name" value="L,D-TRANSPEPTIDASE"/>
    <property type="match status" value="1"/>
</dbReference>
<keyword evidence="4" id="KW-0808">Transferase</keyword>
<reference evidence="11 12" key="1">
    <citation type="submission" date="2019-06" db="EMBL/GenBank/DDBJ databases">
        <title>Paenimaribius caenipelagi gen. nov., sp. nov., isolated from a tidal flat.</title>
        <authorList>
            <person name="Yoon J.-H."/>
        </authorList>
    </citation>
    <scope>NUCLEOTIDE SEQUENCE [LARGE SCALE GENOMIC DNA]</scope>
    <source>
        <strain evidence="11 12">JBTF-M29</strain>
    </source>
</reference>
<dbReference type="Gene3D" id="2.40.440.10">
    <property type="entry name" value="L,D-transpeptidase catalytic domain-like"/>
    <property type="match status" value="1"/>
</dbReference>
<proteinExistence type="inferred from homology"/>
<dbReference type="EMBL" id="VFSV01000002">
    <property type="protein sequence ID" value="TRD23275.1"/>
    <property type="molecule type" value="Genomic_DNA"/>
</dbReference>
<gene>
    <name evidence="11" type="ORF">FEV53_01575</name>
</gene>
<evidence type="ECO:0000313" key="12">
    <source>
        <dbReference type="Proteomes" id="UP000318590"/>
    </source>
</evidence>
<protein>
    <submittedName>
        <fullName evidence="11">L,D-transpeptidase</fullName>
    </submittedName>
</protein>
<dbReference type="PANTHER" id="PTHR30582:SF24">
    <property type="entry name" value="L,D-TRANSPEPTIDASE ERFK_SRFK-RELATED"/>
    <property type="match status" value="1"/>
</dbReference>
<dbReference type="GO" id="GO:0018104">
    <property type="term" value="P:peptidoglycan-protein cross-linking"/>
    <property type="evidence" value="ECO:0007669"/>
    <property type="project" value="TreeGrafter"/>
</dbReference>
<dbReference type="SUPFAM" id="SSF141523">
    <property type="entry name" value="L,D-transpeptidase catalytic domain-like"/>
    <property type="match status" value="1"/>
</dbReference>
<dbReference type="GO" id="GO:0071972">
    <property type="term" value="F:peptidoglycan L,D-transpeptidase activity"/>
    <property type="evidence" value="ECO:0007669"/>
    <property type="project" value="TreeGrafter"/>
</dbReference>
<dbReference type="Pfam" id="PF03734">
    <property type="entry name" value="YkuD"/>
    <property type="match status" value="1"/>
</dbReference>
<name>A0A547QA59_9RHOB</name>
<keyword evidence="8 9" id="KW-0961">Cell wall biogenesis/degradation</keyword>
<organism evidence="11 12">
    <name type="scientific">Palleronia caenipelagi</name>
    <dbReference type="NCBI Taxonomy" id="2489174"/>
    <lineage>
        <taxon>Bacteria</taxon>
        <taxon>Pseudomonadati</taxon>
        <taxon>Pseudomonadota</taxon>
        <taxon>Alphaproteobacteria</taxon>
        <taxon>Rhodobacterales</taxon>
        <taxon>Roseobacteraceae</taxon>
        <taxon>Palleronia</taxon>
    </lineage>
</organism>
<keyword evidence="7 9" id="KW-0573">Peptidoglycan synthesis</keyword>
<dbReference type="AlphaFoldDB" id="A0A547QA59"/>